<evidence type="ECO:0000313" key="9">
    <source>
        <dbReference type="Proteomes" id="UP000807469"/>
    </source>
</evidence>
<keyword evidence="4 6" id="KW-1133">Transmembrane helix</keyword>
<feature type="domain" description="Major facilitator superfamily (MFS) profile" evidence="7">
    <location>
        <begin position="27"/>
        <end position="439"/>
    </location>
</feature>
<feature type="transmembrane region" description="Helical" evidence="6">
    <location>
        <begin position="380"/>
        <end position="401"/>
    </location>
</feature>
<organism evidence="8 9">
    <name type="scientific">Pholiota conissans</name>
    <dbReference type="NCBI Taxonomy" id="109636"/>
    <lineage>
        <taxon>Eukaryota</taxon>
        <taxon>Fungi</taxon>
        <taxon>Dikarya</taxon>
        <taxon>Basidiomycota</taxon>
        <taxon>Agaricomycotina</taxon>
        <taxon>Agaricomycetes</taxon>
        <taxon>Agaricomycetidae</taxon>
        <taxon>Agaricales</taxon>
        <taxon>Agaricineae</taxon>
        <taxon>Strophariaceae</taxon>
        <taxon>Pholiota</taxon>
    </lineage>
</organism>
<dbReference type="FunFam" id="1.20.1250.20:FF:000018">
    <property type="entry name" value="MFS transporter permease"/>
    <property type="match status" value="1"/>
</dbReference>
<evidence type="ECO:0000256" key="6">
    <source>
        <dbReference type="SAM" id="Phobius"/>
    </source>
</evidence>
<feature type="transmembrane region" description="Helical" evidence="6">
    <location>
        <begin position="293"/>
        <end position="314"/>
    </location>
</feature>
<feature type="transmembrane region" description="Helical" evidence="6">
    <location>
        <begin position="347"/>
        <end position="368"/>
    </location>
</feature>
<dbReference type="PANTHER" id="PTHR43791">
    <property type="entry name" value="PERMEASE-RELATED"/>
    <property type="match status" value="1"/>
</dbReference>
<dbReference type="InterPro" id="IPR020846">
    <property type="entry name" value="MFS_dom"/>
</dbReference>
<dbReference type="GO" id="GO:0016020">
    <property type="term" value="C:membrane"/>
    <property type="evidence" value="ECO:0007669"/>
    <property type="project" value="UniProtKB-SubCell"/>
</dbReference>
<dbReference type="OrthoDB" id="3639251at2759"/>
<reference evidence="8" key="1">
    <citation type="submission" date="2020-11" db="EMBL/GenBank/DDBJ databases">
        <authorList>
            <consortium name="DOE Joint Genome Institute"/>
            <person name="Ahrendt S."/>
            <person name="Riley R."/>
            <person name="Andreopoulos W."/>
            <person name="Labutti K."/>
            <person name="Pangilinan J."/>
            <person name="Ruiz-Duenas F.J."/>
            <person name="Barrasa J.M."/>
            <person name="Sanchez-Garcia M."/>
            <person name="Camarero S."/>
            <person name="Miyauchi S."/>
            <person name="Serrano A."/>
            <person name="Linde D."/>
            <person name="Babiker R."/>
            <person name="Drula E."/>
            <person name="Ayuso-Fernandez I."/>
            <person name="Pacheco R."/>
            <person name="Padilla G."/>
            <person name="Ferreira P."/>
            <person name="Barriuso J."/>
            <person name="Kellner H."/>
            <person name="Castanera R."/>
            <person name="Alfaro M."/>
            <person name="Ramirez L."/>
            <person name="Pisabarro A.G."/>
            <person name="Kuo A."/>
            <person name="Tritt A."/>
            <person name="Lipzen A."/>
            <person name="He G."/>
            <person name="Yan M."/>
            <person name="Ng V."/>
            <person name="Cullen D."/>
            <person name="Martin F."/>
            <person name="Rosso M.-N."/>
            <person name="Henrissat B."/>
            <person name="Hibbett D."/>
            <person name="Martinez A.T."/>
            <person name="Grigoriev I.V."/>
        </authorList>
    </citation>
    <scope>NUCLEOTIDE SEQUENCE</scope>
    <source>
        <strain evidence="8">CIRM-BRFM 674</strain>
    </source>
</reference>
<feature type="transmembrane region" description="Helical" evidence="6">
    <location>
        <begin position="257"/>
        <end position="281"/>
    </location>
</feature>
<proteinExistence type="predicted"/>
<evidence type="ECO:0000256" key="3">
    <source>
        <dbReference type="ARBA" id="ARBA00022692"/>
    </source>
</evidence>
<dbReference type="PROSITE" id="PS50850">
    <property type="entry name" value="MFS"/>
    <property type="match status" value="1"/>
</dbReference>
<evidence type="ECO:0000259" key="7">
    <source>
        <dbReference type="PROSITE" id="PS50850"/>
    </source>
</evidence>
<comment type="subcellular location">
    <subcellularLocation>
        <location evidence="1">Membrane</location>
        <topology evidence="1">Multi-pass membrane protein</topology>
    </subcellularLocation>
</comment>
<gene>
    <name evidence="8" type="ORF">BDN70DRAFT_927059</name>
</gene>
<feature type="transmembrane region" description="Helical" evidence="6">
    <location>
        <begin position="321"/>
        <end position="341"/>
    </location>
</feature>
<dbReference type="Proteomes" id="UP000807469">
    <property type="component" value="Unassembled WGS sequence"/>
</dbReference>
<dbReference type="InterPro" id="IPR036259">
    <property type="entry name" value="MFS_trans_sf"/>
</dbReference>
<feature type="transmembrane region" description="Helical" evidence="6">
    <location>
        <begin position="186"/>
        <end position="209"/>
    </location>
</feature>
<feature type="transmembrane region" description="Helical" evidence="6">
    <location>
        <begin position="93"/>
        <end position="118"/>
    </location>
</feature>
<sequence length="460" mass="50737">MEALPVLNDEDVDRRVKAIIRKVDWRMLPLLGVLSALSLIDRSNLGLARTAGMDHALHLSIGNRYSVVSLIYFVPVVLLQLPSNLCLRKFGVVNYLSFLVAAWGAVQLSMGFVPAWGYLCLTRVLLGVFEAGFFPAMVYIISTWYTRHEVQKRLAAFYLVGILVGGFSAIFAYVLTLLGGKAGIPAWSWIFIVEGLITIVFGVIAWFFLPSFPDQNTFLSPEDTDIILRRVEKDRGDSLPDTLTKEVIIKHLLDWKLWAIGLMYMCTTMPAYAISYFITIILHGMGWNETASLLLSAPPYIFAALSIMFFAWIADKYRQRAAIIAIQAVITVIGMTMAGYLKSPSGRYAGIFLANAGSAGCIPGILAYSANNIVSHSKRAVATAITVSFGGIGGIFASVVFRQADFPTYHPGIYATIACQLLMLLLLAITTLYYWKQNKSIREGTASGPLEGRPGFFYTL</sequence>
<name>A0A9P6D085_9AGAR</name>
<evidence type="ECO:0000256" key="4">
    <source>
        <dbReference type="ARBA" id="ARBA00022989"/>
    </source>
</evidence>
<feature type="transmembrane region" description="Helical" evidence="6">
    <location>
        <begin position="157"/>
        <end position="180"/>
    </location>
</feature>
<dbReference type="GO" id="GO:0022857">
    <property type="term" value="F:transmembrane transporter activity"/>
    <property type="evidence" value="ECO:0007669"/>
    <property type="project" value="InterPro"/>
</dbReference>
<keyword evidence="2" id="KW-0813">Transport</keyword>
<evidence type="ECO:0000256" key="2">
    <source>
        <dbReference type="ARBA" id="ARBA00022448"/>
    </source>
</evidence>
<dbReference type="PANTHER" id="PTHR43791:SF3">
    <property type="entry name" value="MAJOR FACILITATOR SUPERFAMILY (MFS) PROFILE DOMAIN-CONTAINING PROTEIN"/>
    <property type="match status" value="1"/>
</dbReference>
<accession>A0A9P6D085</accession>
<feature type="transmembrane region" description="Helical" evidence="6">
    <location>
        <begin position="61"/>
        <end position="81"/>
    </location>
</feature>
<dbReference type="EMBL" id="MU155132">
    <property type="protein sequence ID" value="KAF9486022.1"/>
    <property type="molecule type" value="Genomic_DNA"/>
</dbReference>
<keyword evidence="3 6" id="KW-0812">Transmembrane</keyword>
<dbReference type="Pfam" id="PF07690">
    <property type="entry name" value="MFS_1"/>
    <property type="match status" value="1"/>
</dbReference>
<feature type="transmembrane region" description="Helical" evidence="6">
    <location>
        <begin position="413"/>
        <end position="435"/>
    </location>
</feature>
<comment type="caution">
    <text evidence="8">The sequence shown here is derived from an EMBL/GenBank/DDBJ whole genome shotgun (WGS) entry which is preliminary data.</text>
</comment>
<evidence type="ECO:0000256" key="1">
    <source>
        <dbReference type="ARBA" id="ARBA00004141"/>
    </source>
</evidence>
<dbReference type="FunFam" id="1.20.1250.20:FF:000013">
    <property type="entry name" value="MFS general substrate transporter"/>
    <property type="match status" value="1"/>
</dbReference>
<keyword evidence="5 6" id="KW-0472">Membrane</keyword>
<protein>
    <submittedName>
        <fullName evidence="8">MFS general substrate transporter</fullName>
    </submittedName>
</protein>
<dbReference type="InterPro" id="IPR011701">
    <property type="entry name" value="MFS"/>
</dbReference>
<keyword evidence="9" id="KW-1185">Reference proteome</keyword>
<evidence type="ECO:0000256" key="5">
    <source>
        <dbReference type="ARBA" id="ARBA00023136"/>
    </source>
</evidence>
<evidence type="ECO:0000313" key="8">
    <source>
        <dbReference type="EMBL" id="KAF9486022.1"/>
    </source>
</evidence>
<dbReference type="AlphaFoldDB" id="A0A9P6D085"/>
<feature type="transmembrane region" description="Helical" evidence="6">
    <location>
        <begin position="124"/>
        <end position="145"/>
    </location>
</feature>
<dbReference type="Gene3D" id="1.20.1250.20">
    <property type="entry name" value="MFS general substrate transporter like domains"/>
    <property type="match status" value="2"/>
</dbReference>
<dbReference type="SUPFAM" id="SSF103473">
    <property type="entry name" value="MFS general substrate transporter"/>
    <property type="match status" value="1"/>
</dbReference>